<feature type="compositionally biased region" description="Pro residues" evidence="1">
    <location>
        <begin position="7"/>
        <end position="25"/>
    </location>
</feature>
<dbReference type="EMBL" id="CP003587">
    <property type="protein sequence ID" value="AGY60265.1"/>
    <property type="molecule type" value="Genomic_DNA"/>
</dbReference>
<evidence type="ECO:0000313" key="3">
    <source>
        <dbReference type="Proteomes" id="UP000017396"/>
    </source>
</evidence>
<keyword evidence="3" id="KW-1185">Reference proteome</keyword>
<evidence type="ECO:0000256" key="1">
    <source>
        <dbReference type="SAM" id="MobiDB-lite"/>
    </source>
</evidence>
<reference evidence="2 3" key="1">
    <citation type="journal article" date="2013" name="PLoS ONE">
        <title>Cultivation and Complete Genome Sequencing of Gloeobacter kilaueensis sp. nov., from a Lava Cave in Kilauea Caldera, Hawai'i.</title>
        <authorList>
            <person name="Saw J.H."/>
            <person name="Schatz M."/>
            <person name="Brown M.V."/>
            <person name="Kunkel D.D."/>
            <person name="Foster J.S."/>
            <person name="Shick H."/>
            <person name="Christensen S."/>
            <person name="Hou S."/>
            <person name="Wan X."/>
            <person name="Donachie S.P."/>
        </authorList>
    </citation>
    <scope>NUCLEOTIDE SEQUENCE [LARGE SCALE GENOMIC DNA]</scope>
    <source>
        <strain evidence="3">JS</strain>
    </source>
</reference>
<dbReference type="STRING" id="1183438.GKIL_4019"/>
<name>U5QRC2_GLOK1</name>
<gene>
    <name evidence="2" type="primary">kgd</name>
    <name evidence="2" type="ORF">GKIL_4019</name>
</gene>
<organism evidence="2 3">
    <name type="scientific">Gloeobacter kilaueensis (strain ATCC BAA-2537 / CCAP 1431/1 / ULC 316 / JS1)</name>
    <dbReference type="NCBI Taxonomy" id="1183438"/>
    <lineage>
        <taxon>Bacteria</taxon>
        <taxon>Bacillati</taxon>
        <taxon>Cyanobacteriota</taxon>
        <taxon>Cyanophyceae</taxon>
        <taxon>Gloeobacterales</taxon>
        <taxon>Gloeobacteraceae</taxon>
        <taxon>Gloeobacter</taxon>
    </lineage>
</organism>
<dbReference type="Proteomes" id="UP000017396">
    <property type="component" value="Chromosome"/>
</dbReference>
<feature type="compositionally biased region" description="Basic and acidic residues" evidence="1">
    <location>
        <begin position="71"/>
        <end position="80"/>
    </location>
</feature>
<dbReference type="PANTHER" id="PTHR36341:SF3">
    <property type="entry name" value="DUF2996 FAMILY PROTEIN"/>
    <property type="match status" value="1"/>
</dbReference>
<dbReference type="RefSeq" id="WP_023175605.1">
    <property type="nucleotide sequence ID" value="NC_022600.1"/>
</dbReference>
<dbReference type="AlphaFoldDB" id="U5QRC2"/>
<accession>U5QRC2</accession>
<protein>
    <submittedName>
        <fullName evidence="2">Alpha-ketoglutarate decarboxylase</fullName>
    </submittedName>
</protein>
<dbReference type="KEGG" id="glj:GKIL_4019"/>
<proteinExistence type="predicted"/>
<feature type="compositionally biased region" description="Low complexity" evidence="1">
    <location>
        <begin position="53"/>
        <end position="63"/>
    </location>
</feature>
<dbReference type="InterPro" id="IPR021374">
    <property type="entry name" value="DUF2996"/>
</dbReference>
<evidence type="ECO:0000313" key="2">
    <source>
        <dbReference type="EMBL" id="AGY60265.1"/>
    </source>
</evidence>
<dbReference type="Pfam" id="PF11210">
    <property type="entry name" value="DUF2996"/>
    <property type="match status" value="1"/>
</dbReference>
<dbReference type="HOGENOM" id="CLU_1243861_0_0_3"/>
<dbReference type="PANTHER" id="PTHR36341">
    <property type="entry name" value="DUF2996 FAMILY PROTEIN"/>
    <property type="match status" value="1"/>
</dbReference>
<sequence>MPEDNQAPPPPAQNAAEPPAPPPVSEEPMRVDTPPEAEGVASEAAPKPPRPKPAAAAEGGEAPPARPARPKPGEVPDKPLADYIQQDILPLLEKRMKAEGAGDIALSAGESDFTASWEGGNKTFTVYFDEGNLEGRKSIAYNQVKSPGRVVQMFMPPERGFKGVDARQIVVMILQQFTSTLTWIKKTPAQPAAAGAGAKKPKK</sequence>
<feature type="region of interest" description="Disordered" evidence="1">
    <location>
        <begin position="1"/>
        <end position="80"/>
    </location>
</feature>